<evidence type="ECO:0000256" key="4">
    <source>
        <dbReference type="SAM" id="MobiDB-lite"/>
    </source>
</evidence>
<protein>
    <submittedName>
        <fullName evidence="7">Uncharacterized LOC109514461</fullName>
    </submittedName>
</protein>
<dbReference type="OMA" id="TTHPWWW"/>
<dbReference type="InterPro" id="IPR055356">
    <property type="entry name" value="ZP-N"/>
</dbReference>
<dbReference type="InterPro" id="IPR001507">
    <property type="entry name" value="ZP_dom"/>
</dbReference>
<keyword evidence="1 5" id="KW-0732">Signal</keyword>
<proteinExistence type="predicted"/>
<name>A0A3Q2XHT3_HIPCM</name>
<dbReference type="STRING" id="109280.ENSHCOP00000003953"/>
<keyword evidence="3" id="KW-0325">Glycoprotein</keyword>
<evidence type="ECO:0000313" key="8">
    <source>
        <dbReference type="Proteomes" id="UP000264820"/>
    </source>
</evidence>
<dbReference type="GeneTree" id="ENSGT00940000163723"/>
<feature type="domain" description="ZP" evidence="6">
    <location>
        <begin position="544"/>
        <end position="795"/>
    </location>
</feature>
<evidence type="ECO:0000256" key="1">
    <source>
        <dbReference type="ARBA" id="ARBA00022729"/>
    </source>
</evidence>
<dbReference type="Gene3D" id="2.60.40.4100">
    <property type="entry name" value="Zona pellucida, ZP-C domain"/>
    <property type="match status" value="1"/>
</dbReference>
<dbReference type="InterPro" id="IPR048290">
    <property type="entry name" value="ZP_chr"/>
</dbReference>
<feature type="chain" id="PRO_5018768083" evidence="5">
    <location>
        <begin position="20"/>
        <end position="826"/>
    </location>
</feature>
<reference evidence="7" key="1">
    <citation type="submission" date="2025-08" db="UniProtKB">
        <authorList>
            <consortium name="Ensembl"/>
        </authorList>
    </citation>
    <scope>IDENTIFICATION</scope>
</reference>
<dbReference type="InterPro" id="IPR042235">
    <property type="entry name" value="ZP-C_dom"/>
</dbReference>
<dbReference type="Gene3D" id="2.60.40.3210">
    <property type="entry name" value="Zona pellucida, ZP-N domain"/>
    <property type="match status" value="1"/>
</dbReference>
<dbReference type="Pfam" id="PF23344">
    <property type="entry name" value="ZP-N"/>
    <property type="match status" value="1"/>
</dbReference>
<dbReference type="InterPro" id="IPR055355">
    <property type="entry name" value="ZP-C"/>
</dbReference>
<feature type="region of interest" description="Disordered" evidence="4">
    <location>
        <begin position="252"/>
        <end position="300"/>
    </location>
</feature>
<evidence type="ECO:0000256" key="5">
    <source>
        <dbReference type="SAM" id="SignalP"/>
    </source>
</evidence>
<evidence type="ECO:0000259" key="6">
    <source>
        <dbReference type="PROSITE" id="PS51034"/>
    </source>
</evidence>
<dbReference type="PRINTS" id="PR00023">
    <property type="entry name" value="ZPELLUCIDA"/>
</dbReference>
<dbReference type="AlphaFoldDB" id="A0A3Q2XHT3"/>
<keyword evidence="8" id="KW-1185">Reference proteome</keyword>
<reference evidence="7" key="2">
    <citation type="submission" date="2025-09" db="UniProtKB">
        <authorList>
            <consortium name="Ensembl"/>
        </authorList>
    </citation>
    <scope>IDENTIFICATION</scope>
</reference>
<evidence type="ECO:0000256" key="2">
    <source>
        <dbReference type="ARBA" id="ARBA00023157"/>
    </source>
</evidence>
<dbReference type="PROSITE" id="PS51034">
    <property type="entry name" value="ZP_2"/>
    <property type="match status" value="1"/>
</dbReference>
<feature type="signal peptide" evidence="5">
    <location>
        <begin position="1"/>
        <end position="19"/>
    </location>
</feature>
<dbReference type="Ensembl" id="ENSHCOT00000007875.1">
    <property type="protein sequence ID" value="ENSHCOP00000003953.1"/>
    <property type="gene ID" value="ENSHCOG00000005335.1"/>
</dbReference>
<evidence type="ECO:0000313" key="7">
    <source>
        <dbReference type="Ensembl" id="ENSHCOP00000003953.1"/>
    </source>
</evidence>
<dbReference type="SMART" id="SM00241">
    <property type="entry name" value="ZP"/>
    <property type="match status" value="1"/>
</dbReference>
<dbReference type="Pfam" id="PF00100">
    <property type="entry name" value="Zona_pellucida"/>
    <property type="match status" value="1"/>
</dbReference>
<dbReference type="PANTHER" id="PTHR14002">
    <property type="entry name" value="ENDOGLIN/TGF-BETA RECEPTOR TYPE III"/>
    <property type="match status" value="1"/>
</dbReference>
<accession>A0A3Q2XHT3</accession>
<evidence type="ECO:0000256" key="3">
    <source>
        <dbReference type="ARBA" id="ARBA00023180"/>
    </source>
</evidence>
<sequence>MVSTSVLVLQLLLISLVSASHHYGGLSTFSSDINSDGTFTVNISFKDTFDGCHASKNIHCSNGNCGYEVSRHRVVLDNSTNSPTNTRQWCEVERVITRRVPSNKPFSLSLDGCCWIPTRNFISYWIQLTTVDLGTRSDTREPNKSPATGMLPLVRVPQNCPRAYKIMAFDADGDRVRCRYGKISNKECSRCRQPVGFYLNQDSCTLHYDYTLSDPRVFGFELVVEDFPQQPITLSYSDGSHCSRSPLMARKKRYPVSPPNSRPYKTTTEHSWSRWSTTTPEPWGQRHTTRGEPPTDSLITSAPPTVPWWKHYMTPSQGMPSTGSWTTSAPPTQVPWKTTTAPPWWWWTQRTTGRAATPSRTAVQRQTVTNPWWWLFTESTASTTTLRSWHPTITSWTPTTRHPYAPTPALSKLPLQFSLLVDPPVPSCQEGLYIPRLVYPTPQNGQHIYVEVNKEVEIRVKAQAVRAEIHDIIMSGPANANKHRTTHDEFVIRWIPRPGDEGKHRPLCFSVESVIRRHALSVYQSEMRCVLLEVQKAKVKATVTCAESNMTVVVERASLHWIDLDHLRLCDPYNVECSLQRHSNSTHVVAVIPLNSCGTQLEEDDDNLIFKNEIITVDNPRLIVTRTHRLEVGFHCQYPKRGNVTQSFIAHRESITVWEKGFGTFTYQFEFYPDAQFRTIFSPTLYPLDYKLGNRIYMKIEASSLINNTELFVESCRAAPYDNPNSQPTYSIIENGCPIDPTVQIYTPAHEHEFRFSIEAFQFIGLHDHVYISCSVLTCEAGNPHTRCSHGCIQTTWTDDYHHHVKREAVIQSAKHLVSQGPLRLK</sequence>
<dbReference type="PANTHER" id="PTHR14002:SF59">
    <property type="entry name" value="CUB AND ZONA PELLUCIDA-LIKE DOMAIN-CONTAINING PROTEIN 1-RELATED"/>
    <property type="match status" value="1"/>
</dbReference>
<dbReference type="Proteomes" id="UP000264820">
    <property type="component" value="Unplaced"/>
</dbReference>
<organism evidence="7 8">
    <name type="scientific">Hippocampus comes</name>
    <name type="common">Tiger tail seahorse</name>
    <dbReference type="NCBI Taxonomy" id="109280"/>
    <lineage>
        <taxon>Eukaryota</taxon>
        <taxon>Metazoa</taxon>
        <taxon>Chordata</taxon>
        <taxon>Craniata</taxon>
        <taxon>Vertebrata</taxon>
        <taxon>Euteleostomi</taxon>
        <taxon>Actinopterygii</taxon>
        <taxon>Neopterygii</taxon>
        <taxon>Teleostei</taxon>
        <taxon>Neoteleostei</taxon>
        <taxon>Acanthomorphata</taxon>
        <taxon>Syngnathiaria</taxon>
        <taxon>Syngnathiformes</taxon>
        <taxon>Syngnathoidei</taxon>
        <taxon>Syngnathidae</taxon>
        <taxon>Hippocampus</taxon>
    </lineage>
</organism>
<keyword evidence="2" id="KW-1015">Disulfide bond</keyword>